<protein>
    <recommendedName>
        <fullName evidence="2">histidine kinase</fullName>
        <ecNumber evidence="2">2.7.13.3</ecNumber>
    </recommendedName>
</protein>
<dbReference type="GO" id="GO:0000155">
    <property type="term" value="F:phosphorelay sensor kinase activity"/>
    <property type="evidence" value="ECO:0007669"/>
    <property type="project" value="InterPro"/>
</dbReference>
<dbReference type="InterPro" id="IPR011006">
    <property type="entry name" value="CheY-like_superfamily"/>
</dbReference>
<proteinExistence type="predicted"/>
<keyword evidence="3 6" id="KW-0597">Phosphoprotein</keyword>
<feature type="transmembrane region" description="Helical" evidence="7">
    <location>
        <begin position="324"/>
        <end position="344"/>
    </location>
</feature>
<evidence type="ECO:0000259" key="9">
    <source>
        <dbReference type="PROSITE" id="PS50110"/>
    </source>
</evidence>
<dbReference type="eggNOG" id="COG0745">
    <property type="taxonomic scope" value="Bacteria"/>
</dbReference>
<keyword evidence="4" id="KW-0808">Transferase</keyword>
<dbReference type="AlphaFoldDB" id="L0FVE9"/>
<dbReference type="PROSITE" id="PS50109">
    <property type="entry name" value="HIS_KIN"/>
    <property type="match status" value="1"/>
</dbReference>
<reference evidence="11" key="1">
    <citation type="submission" date="2012-02" db="EMBL/GenBank/DDBJ databases">
        <title>The complete genome of Echinicola vietnamensis DSM 17526.</title>
        <authorList>
            <person name="Lucas S."/>
            <person name="Copeland A."/>
            <person name="Lapidus A."/>
            <person name="Glavina del Rio T."/>
            <person name="Dalin E."/>
            <person name="Tice H."/>
            <person name="Bruce D."/>
            <person name="Goodwin L."/>
            <person name="Pitluck S."/>
            <person name="Peters L."/>
            <person name="Ovchinnikova G."/>
            <person name="Teshima H."/>
            <person name="Kyrpides N."/>
            <person name="Mavromatis K."/>
            <person name="Ivanova N."/>
            <person name="Brettin T."/>
            <person name="Detter J.C."/>
            <person name="Han C."/>
            <person name="Larimer F."/>
            <person name="Land M."/>
            <person name="Hauser L."/>
            <person name="Markowitz V."/>
            <person name="Cheng J.-F."/>
            <person name="Hugenholtz P."/>
            <person name="Woyke T."/>
            <person name="Wu D."/>
            <person name="Brambilla E."/>
            <person name="Klenk H.-P."/>
            <person name="Eisen J.A."/>
        </authorList>
    </citation>
    <scope>NUCLEOTIDE SEQUENCE [LARGE SCALE GENOMIC DNA]</scope>
    <source>
        <strain evidence="11">DSM 17526 / LMG 23754 / KMM 6221</strain>
    </source>
</reference>
<dbReference type="Gene3D" id="3.30.565.10">
    <property type="entry name" value="Histidine kinase-like ATPase, C-terminal domain"/>
    <property type="match status" value="1"/>
</dbReference>
<dbReference type="KEGG" id="evi:Echvi_1609"/>
<organism evidence="10 11">
    <name type="scientific">Echinicola vietnamensis (strain DSM 17526 / LMG 23754 / KMM 6221)</name>
    <dbReference type="NCBI Taxonomy" id="926556"/>
    <lineage>
        <taxon>Bacteria</taxon>
        <taxon>Pseudomonadati</taxon>
        <taxon>Bacteroidota</taxon>
        <taxon>Cytophagia</taxon>
        <taxon>Cytophagales</taxon>
        <taxon>Cyclobacteriaceae</taxon>
        <taxon>Echinicola</taxon>
    </lineage>
</organism>
<sequence>MLGKGLLINTLVVLGLLIGGYSFVSGQSSMDTARLERVLEASKGVINRDIRDSMDFDYILELENFYHQIEDPLDIVKASRYLGIYYRSIFYFQDSEKYILNGMRLAKSIEEWGLYLELAKELATVYRSLGEYDKLKAEMDYCLKISQRYQVKSKELIPLMELALYNSYDIQNYEQGIVFGKRFLERAEYHQKMDAPDPMLDYRVATETVIIKIELAKCYIKTEQKFDLVKSYLDEAKYFFEPYGDQEKLSRIYEEYLNYYLKLGDLEAVKASLEKYNFHLRMSKQQFVQRTHEIPVYLKELSNLEQELEMTQMKNRRLNLEKQLYIGLIVLILVLMGTYFYLALRNRRIQMALNESLMAQNKLLENVSRDKSKFFSVVSHELRTPVYAITGLTSVMDVDKVVPQQIKAIKHSGDYLLLLINNILQMMNFEQGQKDQSKPNKSYFDLSEILADVIDSAHYFAQQNEVDLLLNTTWEGPMWVKGERQKLMQVLLNLIINGIKYSGDSKVVLSVEKVGAEDNAGKFNFKVSDNGIGIPKEQQEKMFNFMDRIGDQDSSHNPFDLHGVGIGLFVVEKLLQEMDSKIHLRSEEGEGATFSFELLMETNKNEVTVRDAELSPKKEGLHILVVDDSDINLMVAERLVTKLGYKCFKATDSDDVVSIILKEKIHLVLMDLNMPSISGYALSRKIKEVVDVPIIAHTAVMEEELDRKLMEDSGIQGYIIKPYSLPALKKILYENITEETQ</sequence>
<dbReference type="InterPro" id="IPR036097">
    <property type="entry name" value="HisK_dim/P_sf"/>
</dbReference>
<dbReference type="SUPFAM" id="SSF47384">
    <property type="entry name" value="Homodimeric domain of signal transducing histidine kinase"/>
    <property type="match status" value="1"/>
</dbReference>
<dbReference type="CDD" id="cd17546">
    <property type="entry name" value="REC_hyHK_CKI1_RcsC-like"/>
    <property type="match status" value="1"/>
</dbReference>
<keyword evidence="5 10" id="KW-0418">Kinase</keyword>
<dbReference type="PROSITE" id="PS50110">
    <property type="entry name" value="RESPONSE_REGULATORY"/>
    <property type="match status" value="1"/>
</dbReference>
<dbReference type="Gene3D" id="3.40.50.2300">
    <property type="match status" value="1"/>
</dbReference>
<evidence type="ECO:0000256" key="7">
    <source>
        <dbReference type="SAM" id="Phobius"/>
    </source>
</evidence>
<name>L0FVE9_ECHVK</name>
<feature type="domain" description="Response regulatory" evidence="9">
    <location>
        <begin position="622"/>
        <end position="736"/>
    </location>
</feature>
<dbReference type="PRINTS" id="PR00344">
    <property type="entry name" value="BCTRLSENSOR"/>
</dbReference>
<keyword evidence="7" id="KW-0812">Transmembrane</keyword>
<dbReference type="Proteomes" id="UP000010796">
    <property type="component" value="Chromosome"/>
</dbReference>
<dbReference type="CDD" id="cd00082">
    <property type="entry name" value="HisKA"/>
    <property type="match status" value="1"/>
</dbReference>
<dbReference type="EC" id="2.7.13.3" evidence="2"/>
<dbReference type="Pfam" id="PF00072">
    <property type="entry name" value="Response_reg"/>
    <property type="match status" value="1"/>
</dbReference>
<dbReference type="InterPro" id="IPR036890">
    <property type="entry name" value="HATPase_C_sf"/>
</dbReference>
<comment type="catalytic activity">
    <reaction evidence="1">
        <text>ATP + protein L-histidine = ADP + protein N-phospho-L-histidine.</text>
        <dbReference type="EC" id="2.7.13.3"/>
    </reaction>
</comment>
<evidence type="ECO:0000313" key="11">
    <source>
        <dbReference type="Proteomes" id="UP000010796"/>
    </source>
</evidence>
<dbReference type="InterPro" id="IPR001789">
    <property type="entry name" value="Sig_transdc_resp-reg_receiver"/>
</dbReference>
<keyword evidence="7" id="KW-1133">Transmembrane helix</keyword>
<evidence type="ECO:0000256" key="6">
    <source>
        <dbReference type="PROSITE-ProRule" id="PRU00169"/>
    </source>
</evidence>
<dbReference type="InterPro" id="IPR003661">
    <property type="entry name" value="HisK_dim/P_dom"/>
</dbReference>
<accession>L0FVE9</accession>
<dbReference type="Pfam" id="PF00512">
    <property type="entry name" value="HisKA"/>
    <property type="match status" value="1"/>
</dbReference>
<dbReference type="InterPro" id="IPR003594">
    <property type="entry name" value="HATPase_dom"/>
</dbReference>
<dbReference type="SMART" id="SM00388">
    <property type="entry name" value="HisKA"/>
    <property type="match status" value="1"/>
</dbReference>
<keyword evidence="7" id="KW-0472">Membrane</keyword>
<dbReference type="STRING" id="926556.Echvi_1609"/>
<dbReference type="SMART" id="SM00448">
    <property type="entry name" value="REC"/>
    <property type="match status" value="1"/>
</dbReference>
<evidence type="ECO:0000256" key="3">
    <source>
        <dbReference type="ARBA" id="ARBA00022553"/>
    </source>
</evidence>
<dbReference type="HOGENOM" id="CLU_000445_114_15_10"/>
<gene>
    <name evidence="10" type="ordered locus">Echvi_1609</name>
</gene>
<dbReference type="eggNOG" id="COG1750">
    <property type="taxonomic scope" value="Bacteria"/>
</dbReference>
<dbReference type="Pfam" id="PF02518">
    <property type="entry name" value="HATPase_c"/>
    <property type="match status" value="1"/>
</dbReference>
<feature type="modified residue" description="4-aspartylphosphate" evidence="6">
    <location>
        <position position="671"/>
    </location>
</feature>
<dbReference type="EMBL" id="CP003346">
    <property type="protein sequence ID" value="AGA77874.1"/>
    <property type="molecule type" value="Genomic_DNA"/>
</dbReference>
<dbReference type="InterPro" id="IPR011990">
    <property type="entry name" value="TPR-like_helical_dom_sf"/>
</dbReference>
<dbReference type="eggNOG" id="COG2205">
    <property type="taxonomic scope" value="Bacteria"/>
</dbReference>
<dbReference type="SUPFAM" id="SSF52172">
    <property type="entry name" value="CheY-like"/>
    <property type="match status" value="1"/>
</dbReference>
<evidence type="ECO:0000256" key="5">
    <source>
        <dbReference type="ARBA" id="ARBA00022777"/>
    </source>
</evidence>
<evidence type="ECO:0000259" key="8">
    <source>
        <dbReference type="PROSITE" id="PS50109"/>
    </source>
</evidence>
<evidence type="ECO:0000313" key="10">
    <source>
        <dbReference type="EMBL" id="AGA77874.1"/>
    </source>
</evidence>
<dbReference type="InterPro" id="IPR004358">
    <property type="entry name" value="Sig_transdc_His_kin-like_C"/>
</dbReference>
<evidence type="ECO:0000256" key="2">
    <source>
        <dbReference type="ARBA" id="ARBA00012438"/>
    </source>
</evidence>
<dbReference type="Gene3D" id="1.10.287.130">
    <property type="match status" value="1"/>
</dbReference>
<dbReference type="Gene3D" id="1.25.40.10">
    <property type="entry name" value="Tetratricopeptide repeat domain"/>
    <property type="match status" value="1"/>
</dbReference>
<dbReference type="InterPro" id="IPR005467">
    <property type="entry name" value="His_kinase_dom"/>
</dbReference>
<feature type="domain" description="Histidine kinase" evidence="8">
    <location>
        <begin position="377"/>
        <end position="602"/>
    </location>
</feature>
<evidence type="ECO:0000256" key="1">
    <source>
        <dbReference type="ARBA" id="ARBA00000085"/>
    </source>
</evidence>
<dbReference type="PANTHER" id="PTHR43047">
    <property type="entry name" value="TWO-COMPONENT HISTIDINE PROTEIN KINASE"/>
    <property type="match status" value="1"/>
</dbReference>
<feature type="transmembrane region" description="Helical" evidence="7">
    <location>
        <begin position="6"/>
        <end position="24"/>
    </location>
</feature>
<dbReference type="SUPFAM" id="SSF55874">
    <property type="entry name" value="ATPase domain of HSP90 chaperone/DNA topoisomerase II/histidine kinase"/>
    <property type="match status" value="1"/>
</dbReference>
<evidence type="ECO:0000256" key="4">
    <source>
        <dbReference type="ARBA" id="ARBA00022679"/>
    </source>
</evidence>
<keyword evidence="11" id="KW-1185">Reference proteome</keyword>
<dbReference type="SMART" id="SM00387">
    <property type="entry name" value="HATPase_c"/>
    <property type="match status" value="1"/>
</dbReference>